<proteinExistence type="predicted"/>
<keyword evidence="4 6" id="KW-1133">Transmembrane helix</keyword>
<dbReference type="Pfam" id="PF02588">
    <property type="entry name" value="YitT_membrane"/>
    <property type="match status" value="1"/>
</dbReference>
<dbReference type="EMBL" id="CP146843">
    <property type="protein sequence ID" value="WYY26166.1"/>
    <property type="molecule type" value="Genomic_DNA"/>
</dbReference>
<evidence type="ECO:0000256" key="4">
    <source>
        <dbReference type="ARBA" id="ARBA00022989"/>
    </source>
</evidence>
<dbReference type="InterPro" id="IPR051461">
    <property type="entry name" value="UPF0750_membrane"/>
</dbReference>
<evidence type="ECO:0000313" key="8">
    <source>
        <dbReference type="Proteomes" id="UP001484199"/>
    </source>
</evidence>
<feature type="transmembrane region" description="Helical" evidence="6">
    <location>
        <begin position="204"/>
        <end position="226"/>
    </location>
</feature>
<evidence type="ECO:0000256" key="1">
    <source>
        <dbReference type="ARBA" id="ARBA00004651"/>
    </source>
</evidence>
<dbReference type="RefSeq" id="WP_341266576.1">
    <property type="nucleotide sequence ID" value="NZ_CP146843.1"/>
</dbReference>
<dbReference type="InterPro" id="IPR003740">
    <property type="entry name" value="YitT"/>
</dbReference>
<organism evidence="7 8">
    <name type="scientific">Ash yellows phytoplasma</name>
    <dbReference type="NCBI Taxonomy" id="35780"/>
    <lineage>
        <taxon>Bacteria</taxon>
        <taxon>Bacillati</taxon>
        <taxon>Mycoplasmatota</taxon>
        <taxon>Mollicutes</taxon>
        <taxon>Acholeplasmatales</taxon>
        <taxon>Acholeplasmataceae</taxon>
        <taxon>Candidatus Phytoplasma</taxon>
        <taxon>16SrVII (Ash yellows group)</taxon>
    </lineage>
</organism>
<evidence type="ECO:0000256" key="2">
    <source>
        <dbReference type="ARBA" id="ARBA00022475"/>
    </source>
</evidence>
<sequence length="262" mass="29948">MKDKILNMSQNYKNFNDKFFTKKNIKTIFISLCLIAIYSLIDVIFMSGDYTTTIYTTGIHGIGDAIAKILIKIKPDYFTKNTAFNGLFAAMFFGCVNFFLFTFISFPKLDLKFSINSLINTIAFVIFLFMFTFLINTNEGCLHFLSNCFGLIKKDSGFGLSLLRVIIVSISTSLTISLCIKQGSSTGGIDIIAKYLSVYKNKNISFYINILNYIIAICSITFLYIYHRKLDYISLLLTFIKLSITSYIVYLVLNKFKDKYNN</sequence>
<evidence type="ECO:0000313" key="7">
    <source>
        <dbReference type="EMBL" id="WYY26166.1"/>
    </source>
</evidence>
<keyword evidence="5 6" id="KW-0472">Membrane</keyword>
<feature type="transmembrane region" description="Helical" evidence="6">
    <location>
        <begin position="28"/>
        <end position="48"/>
    </location>
</feature>
<comment type="subcellular location">
    <subcellularLocation>
        <location evidence="1">Cell membrane</location>
        <topology evidence="1">Multi-pass membrane protein</topology>
    </subcellularLocation>
</comment>
<keyword evidence="3 6" id="KW-0812">Transmembrane</keyword>
<dbReference type="Proteomes" id="UP001484199">
    <property type="component" value="Chromosome"/>
</dbReference>
<feature type="transmembrane region" description="Helical" evidence="6">
    <location>
        <begin position="232"/>
        <end position="253"/>
    </location>
</feature>
<name>A0ABZ2U7F6_ASHYP</name>
<feature type="transmembrane region" description="Helical" evidence="6">
    <location>
        <begin position="83"/>
        <end position="106"/>
    </location>
</feature>
<evidence type="ECO:0000256" key="6">
    <source>
        <dbReference type="SAM" id="Phobius"/>
    </source>
</evidence>
<evidence type="ECO:0000256" key="3">
    <source>
        <dbReference type="ARBA" id="ARBA00022692"/>
    </source>
</evidence>
<feature type="transmembrane region" description="Helical" evidence="6">
    <location>
        <begin position="157"/>
        <end position="180"/>
    </location>
</feature>
<feature type="transmembrane region" description="Helical" evidence="6">
    <location>
        <begin position="118"/>
        <end position="137"/>
    </location>
</feature>
<gene>
    <name evidence="7" type="ORF">AshY1_00090</name>
</gene>
<reference evidence="7" key="1">
    <citation type="submission" date="2024-03" db="EMBL/GenBank/DDBJ databases">
        <title>The Complete Genome of 'Candidatus Phytoplasma fraxini' AshY1 from the Ash Yellows Group.</title>
        <authorList>
            <person name="Boehm J.W."/>
            <person name="Huettel B."/>
            <person name="Schneider B."/>
            <person name="Kube M."/>
        </authorList>
    </citation>
    <scope>NUCLEOTIDE SEQUENCE [LARGE SCALE GENOMIC DNA]</scope>
    <source>
        <strain evidence="7">AshY1</strain>
    </source>
</reference>
<evidence type="ECO:0000256" key="5">
    <source>
        <dbReference type="ARBA" id="ARBA00023136"/>
    </source>
</evidence>
<dbReference type="PANTHER" id="PTHR33545:SF5">
    <property type="entry name" value="UPF0750 MEMBRANE PROTEIN YITT"/>
    <property type="match status" value="1"/>
</dbReference>
<keyword evidence="2" id="KW-1003">Cell membrane</keyword>
<keyword evidence="8" id="KW-1185">Reference proteome</keyword>
<accession>A0ABZ2U7F6</accession>
<dbReference type="PANTHER" id="PTHR33545">
    <property type="entry name" value="UPF0750 MEMBRANE PROTEIN YITT-RELATED"/>
    <property type="match status" value="1"/>
</dbReference>
<protein>
    <submittedName>
        <fullName evidence="7">YitT family protein</fullName>
    </submittedName>
</protein>